<evidence type="ECO:0000313" key="11">
    <source>
        <dbReference type="Proteomes" id="UP000178417"/>
    </source>
</evidence>
<feature type="transmembrane region" description="Helical" evidence="8">
    <location>
        <begin position="244"/>
        <end position="262"/>
    </location>
</feature>
<dbReference type="GO" id="GO:0009103">
    <property type="term" value="P:lipopolysaccharide biosynthetic process"/>
    <property type="evidence" value="ECO:0007669"/>
    <property type="project" value="UniProtKB-ARBA"/>
</dbReference>
<feature type="transmembrane region" description="Helical" evidence="8">
    <location>
        <begin position="122"/>
        <end position="140"/>
    </location>
</feature>
<keyword evidence="3" id="KW-0328">Glycosyltransferase</keyword>
<keyword evidence="5 8" id="KW-0812">Transmembrane</keyword>
<feature type="transmembrane region" description="Helical" evidence="8">
    <location>
        <begin position="38"/>
        <end position="56"/>
    </location>
</feature>
<evidence type="ECO:0000256" key="4">
    <source>
        <dbReference type="ARBA" id="ARBA00022679"/>
    </source>
</evidence>
<feature type="transmembrane region" description="Helical" evidence="8">
    <location>
        <begin position="146"/>
        <end position="164"/>
    </location>
</feature>
<feature type="transmembrane region" description="Helical" evidence="8">
    <location>
        <begin position="346"/>
        <end position="369"/>
    </location>
</feature>
<evidence type="ECO:0000256" key="3">
    <source>
        <dbReference type="ARBA" id="ARBA00022676"/>
    </source>
</evidence>
<dbReference type="STRING" id="1802579.A2310_07470"/>
<evidence type="ECO:0000256" key="5">
    <source>
        <dbReference type="ARBA" id="ARBA00022692"/>
    </source>
</evidence>
<comment type="subcellular location">
    <subcellularLocation>
        <location evidence="1">Cell membrane</location>
        <topology evidence="1">Multi-pass membrane protein</topology>
    </subcellularLocation>
</comment>
<accession>A0A1F4SQ68</accession>
<evidence type="ECO:0000256" key="7">
    <source>
        <dbReference type="ARBA" id="ARBA00023136"/>
    </source>
</evidence>
<dbReference type="GO" id="GO:0016763">
    <property type="term" value="F:pentosyltransferase activity"/>
    <property type="evidence" value="ECO:0007669"/>
    <property type="project" value="TreeGrafter"/>
</dbReference>
<keyword evidence="6 8" id="KW-1133">Transmembrane helix</keyword>
<feature type="transmembrane region" description="Helical" evidence="8">
    <location>
        <begin position="376"/>
        <end position="397"/>
    </location>
</feature>
<keyword evidence="2" id="KW-1003">Cell membrane</keyword>
<evidence type="ECO:0000256" key="2">
    <source>
        <dbReference type="ARBA" id="ARBA00022475"/>
    </source>
</evidence>
<dbReference type="AlphaFoldDB" id="A0A1F4SQ68"/>
<dbReference type="EMBL" id="MEUB01000027">
    <property type="protein sequence ID" value="OGC22586.1"/>
    <property type="molecule type" value="Genomic_DNA"/>
</dbReference>
<evidence type="ECO:0000256" key="1">
    <source>
        <dbReference type="ARBA" id="ARBA00004651"/>
    </source>
</evidence>
<evidence type="ECO:0000259" key="9">
    <source>
        <dbReference type="Pfam" id="PF13231"/>
    </source>
</evidence>
<sequence>MDVLLFKKELVCQKQANYVRSRIRIMMIKKYEIFNSKYVLCALIGILIFISLYDLFSPPITRTMWRQTQTAMLTDNYVNNHFAINGLYINLQGKDKLMTVNEFPLYNFIVGIFFLLFNHNIFWGKFISLLASIISLIYLFKISNKLFGSSVALLGAMFFIFSPVGMLMRTAFQPDALCLMFLLISVYCLLEWRKQKLMKYFVLFSINLSFASLLKIPLIVPYLPVMILALSYDQGKIRIPKLKEMIIFFIFVIVPLIAWYFYRLKITDFAQRADDAKFLIGDLSRFVHLDYYIKPFFTIISFLWCGTGLLYFILGLRKSTFLDVVLLSGIPFYFIIVPTVSDQYYYYYALLPITALFMARGFILFYGYCVSNRKQMVFYTFMSLFIFSFLLATGFVLRHDDVMMSVAKAVEKNSAPSEFIISINIHDRGVAIGSNNTSLFYLANRKGWAIWGDYNNHEDMLKQIVYLKNKGAKWLAVTWYTSDLEPWFAPYTPKSLRRDPRINGRELYLFLEEKYKSVYLERNYAVMKLQ</sequence>
<feature type="transmembrane region" description="Helical" evidence="8">
    <location>
        <begin position="292"/>
        <end position="314"/>
    </location>
</feature>
<name>A0A1F4SQ68_UNCSA</name>
<dbReference type="GO" id="GO:0005886">
    <property type="term" value="C:plasma membrane"/>
    <property type="evidence" value="ECO:0007669"/>
    <property type="project" value="UniProtKB-SubCell"/>
</dbReference>
<feature type="transmembrane region" description="Helical" evidence="8">
    <location>
        <begin position="212"/>
        <end position="232"/>
    </location>
</feature>
<dbReference type="PANTHER" id="PTHR33908">
    <property type="entry name" value="MANNOSYLTRANSFERASE YKCB-RELATED"/>
    <property type="match status" value="1"/>
</dbReference>
<evidence type="ECO:0000256" key="6">
    <source>
        <dbReference type="ARBA" id="ARBA00022989"/>
    </source>
</evidence>
<keyword evidence="4" id="KW-0808">Transferase</keyword>
<organism evidence="10 11">
    <name type="scientific">candidate division WOR-1 bacterium RIFOXYB2_FULL_37_13</name>
    <dbReference type="NCBI Taxonomy" id="1802579"/>
    <lineage>
        <taxon>Bacteria</taxon>
        <taxon>Bacillati</taxon>
        <taxon>Saganbacteria</taxon>
    </lineage>
</organism>
<dbReference type="PANTHER" id="PTHR33908:SF11">
    <property type="entry name" value="MEMBRANE PROTEIN"/>
    <property type="match status" value="1"/>
</dbReference>
<evidence type="ECO:0000313" key="10">
    <source>
        <dbReference type="EMBL" id="OGC22586.1"/>
    </source>
</evidence>
<keyword evidence="7 8" id="KW-0472">Membrane</keyword>
<reference evidence="10 11" key="1">
    <citation type="journal article" date="2016" name="Nat. Commun.">
        <title>Thousands of microbial genomes shed light on interconnected biogeochemical processes in an aquifer system.</title>
        <authorList>
            <person name="Anantharaman K."/>
            <person name="Brown C.T."/>
            <person name="Hug L.A."/>
            <person name="Sharon I."/>
            <person name="Castelle C.J."/>
            <person name="Probst A.J."/>
            <person name="Thomas B.C."/>
            <person name="Singh A."/>
            <person name="Wilkins M.J."/>
            <person name="Karaoz U."/>
            <person name="Brodie E.L."/>
            <person name="Williams K.H."/>
            <person name="Hubbard S.S."/>
            <person name="Banfield J.F."/>
        </authorList>
    </citation>
    <scope>NUCLEOTIDE SEQUENCE [LARGE SCALE GENOMIC DNA]</scope>
</reference>
<feature type="transmembrane region" description="Helical" evidence="8">
    <location>
        <begin position="176"/>
        <end position="192"/>
    </location>
</feature>
<feature type="domain" description="Glycosyltransferase RgtA/B/C/D-like" evidence="9">
    <location>
        <begin position="104"/>
        <end position="259"/>
    </location>
</feature>
<dbReference type="InterPro" id="IPR050297">
    <property type="entry name" value="LipidA_mod_glycosyltrf_83"/>
</dbReference>
<protein>
    <recommendedName>
        <fullName evidence="9">Glycosyltransferase RgtA/B/C/D-like domain-containing protein</fullName>
    </recommendedName>
</protein>
<comment type="caution">
    <text evidence="10">The sequence shown here is derived from an EMBL/GenBank/DDBJ whole genome shotgun (WGS) entry which is preliminary data.</text>
</comment>
<dbReference type="InterPro" id="IPR038731">
    <property type="entry name" value="RgtA/B/C-like"/>
</dbReference>
<dbReference type="Proteomes" id="UP000178417">
    <property type="component" value="Unassembled WGS sequence"/>
</dbReference>
<feature type="transmembrane region" description="Helical" evidence="8">
    <location>
        <begin position="321"/>
        <end position="340"/>
    </location>
</feature>
<evidence type="ECO:0000256" key="8">
    <source>
        <dbReference type="SAM" id="Phobius"/>
    </source>
</evidence>
<dbReference type="Pfam" id="PF13231">
    <property type="entry name" value="PMT_2"/>
    <property type="match status" value="1"/>
</dbReference>
<gene>
    <name evidence="10" type="ORF">A2310_07470</name>
</gene>
<proteinExistence type="predicted"/>